<dbReference type="PANTHER" id="PTHR32305:SF15">
    <property type="entry name" value="PROTEIN RHSA-RELATED"/>
    <property type="match status" value="1"/>
</dbReference>
<dbReference type="OrthoDB" id="2972467at2"/>
<dbReference type="InterPro" id="IPR050708">
    <property type="entry name" value="T6SS_VgrG/RHS"/>
</dbReference>
<evidence type="ECO:0000313" key="2">
    <source>
        <dbReference type="EMBL" id="RWY48519.1"/>
    </source>
</evidence>
<proteinExistence type="predicted"/>
<organism evidence="2 3">
    <name type="scientific">Mucilaginibacter gilvus</name>
    <dbReference type="NCBI Taxonomy" id="2305909"/>
    <lineage>
        <taxon>Bacteria</taxon>
        <taxon>Pseudomonadati</taxon>
        <taxon>Bacteroidota</taxon>
        <taxon>Sphingobacteriia</taxon>
        <taxon>Sphingobacteriales</taxon>
        <taxon>Sphingobacteriaceae</taxon>
        <taxon>Mucilaginibacter</taxon>
    </lineage>
</organism>
<evidence type="ECO:0000259" key="1">
    <source>
        <dbReference type="Pfam" id="PF15637"/>
    </source>
</evidence>
<dbReference type="EMBL" id="SBIW01000010">
    <property type="protein sequence ID" value="RWY48519.1"/>
    <property type="molecule type" value="Genomic_DNA"/>
</dbReference>
<dbReference type="InterPro" id="IPR028915">
    <property type="entry name" value="Tox-HNH-HHH_dom"/>
</dbReference>
<dbReference type="PANTHER" id="PTHR32305">
    <property type="match status" value="1"/>
</dbReference>
<feature type="domain" description="Tox-HNH-HHH" evidence="1">
    <location>
        <begin position="2629"/>
        <end position="2712"/>
    </location>
</feature>
<dbReference type="Pfam" id="PF15637">
    <property type="entry name" value="Tox-HNH-HHH"/>
    <property type="match status" value="1"/>
</dbReference>
<sequence length="2846" mass="312839">MIYRIKLAAILLTALLFLHVADCFAKIDNFPNALSGPFSGTGATFTLKDDQYGKSIFSSIIYRSVTGDVSLRVDDTKLITHDFTYKVGVKLTCYSNTGPSVDINTVLQVTYKVGAGLTYQGVSSYSFSNFYQVMVTVMSEGVINPATDQRPEPGTVKLSGNITVDRTFPFTTSAPVLFTTTAVNSKHQLPLSWAMSGNAGLGAEEYDLEWTTVSAGDVNAVVAGNLITNPTSVSAAQLASLFRNNASRITMTGTEDTIAMSFNDDYLVARVRQVQYAGSGIRVLGDWNYKFASGAYATWNILSEWHASTLNWQYSASYAEDGKKQEMISYFDGTLRNRQTVTINNSDYVPVVAETVYDLFGRPSASIMPAPVKDPTAGGPYLHYFDNLNRRFNTTLPYDYTDLGNNTACEAAPAALNTSSGTSRYYSPQSDFINYKSFGKYVPDAEGYPLSVTQYMADNTGRVKLQGGLGLAFQPGASNPSNTTRYIYGKPEQWELDQLFGSEAGYAEHYSKNTVIDPNNQISISYLNASGKTVATALTGGTPAGMDSLTSKTAKKLKTTTLLRPDQFVFDNSGLKLRGTTSYVVTTTGPDTIRYDMQRLVYTYSLNNQNVCTNCYYDLNIRVANACNRSLTLDTLSIPVGIESTADSCKTYPVYADRIPLNFTALGEYYITFEFKLNKNVVERYVDRFVKLGQQKGMISTEMSLIQPYLNLIDFTSLTADCRTARASLGTKAAFTQMITAKLLANDVNMGAFTHADSVAFNGWVSSKYDMLYTQAGADCDLSPCAEKESAMLRDVSPGGQYALFDQNGLPLETGSNILYDNWRVAFPVLPATDALYIANSFTNENGTIISANDANTSLADLVKYWKPEWAQYFLSFHPELCKLEFCYNNSSAKNWDEHVKQIINKAADIPNIPHSTGTPAYNYSNGAWLLAFDTWFSTGAGSPYFGRMQAQLNNFTQKGLNLPAQPAKSLTQFVDQSLYCTGAWGSCDFVACRVPDRDWASYKKYYFELKDKFYSLLRDSTTCANSCAVGTPYTPHNPVNTCATPDEFSIRGIEKGDPAAIGFTSDTAIYRPVLITYERQVLKSNAWLYFSVPQAYSGSVLYEMAFPTTAKSIVLAIPKVMPVSALGIKLVNCTNIDPPVYTPVQPSAPSATIQRPTPTTFTCIYLYSDFYISSFNYNYHDAVTNSDGVLVTIKVKPGVKVCTRNGMVATVNTRASSMNSFNVNIDANSYSGTAFLVNPPANQGAEQPTISGGTQYTPFVGGRVTSCSMPLPANNGCNANYAVKSSRFDRATNLIAFPTDSASAVTTSTADLRAGIKGNCESYADNWMDALAEGLTGKPQSVIDSLRARLIRFCANNGDANHPFGASSFKGGGSNPDAPYTSFGDIIKATVSITNFTPTMNPWLLVGTNPYNVGTQFTDRYISQSSQKIVDTLAKFVLAKNAAGFSGSLYQYLVNTYGSAMTLTSGQLDTLNAASASCNFVLKKDIKLPVFLQPGLRGCISYSEYQAAITDLQSKIPLFTSASANYDIILTNFMNQRFGFALSYSDFTAYENSHPGLLCNAPPNTDYAEDPYNGVTAGISVAVSSGKAQYIDYILVQRNQFRLNYISICTAAQSHVTNTALTQNYHFSLYYYDQADNLIRTVPPEGVVVLSDTQVGQVQQIRAGGDVGGCTTAFTGPSVMADPNYAFGRVGTMVASGTNGAIEFWLYNTDNNGNQLSKITADGNYQFQLNIRSGTLGFDVYYNPAFGSFANVNRVTVSLSNIPPLQVWTHVVVQASNFLTGELSVYVNGVKAPVVSNALPQAFPENLLRIKHMRVFSHLLLPAEIQVNAANPCFMPVNHDGYWARFNLPPPGSETTVGGANSIKETKLSGIYPTHLIPTSYVYNATNQVIRQTSPDGGTGTFWYDTKSRLIASQNAKQLPGKYFSYTKYDVLGRIQEVGQKKIDVSGLPADDYVNDLAAASFFNNTSGNEQIVQTYYDDVYPTSTAGLPAAPVQTNLRKRVAASTYTQIFGGPVLQATYYNYDLDGNVKTLYQRISGLELKQIDYEYDLISGKVNFVKYQAVPGAKDRFFYKYIYDSENRIREAWSGTAAILSPIGKSDILPGNQKKDAHYYYYLHGPLARVELGDVNGLVQGMDYAYTLQGWLKGVNNQTAGAGEDIGNDGLTGNIHQYVAKDAFAYSLGYYTNDYKPIGGTGSTALSLKYAHNGAEKAGQNLYNGNISNATMSLSKLTDATVGYTYHYDQLNRLKTMFQHTNIAGSTWDQSKITPNWNYAEFFTYDGNGNILTLNRHGASPTAPTIDSLRYNYSKNVSGKLLHNRLSYISESVSNSLYTGDIEGQSSGNYVYDAIGNLIKDTKSFVNTIDWSVYGKIQKMNTAYSGDIFYNYDVAANRVSKVAEGKTTWYVRDAQGNTLAVYDNAGTTINWREQHLYGSSRLGIWTPNLNIGTTGTIAEDTTYGIAGRKFYELNNHLGNVMATISDRRWQSPGVTPQLYMPDVISQQDYYAFGMLQPGRQYTATGAGTYRYGFNGKENDNEVKKDASATHANIIGAQQDYGMRIYDPRLGRFLSVDPLNKNYPWYTPYQFAGNSPTAHIDLDGMEEIQPSIYNLPMIKVPANYKSVSGRIVKTTYTIHGYPRNYLYFWDKIIENNPKALDASNIYRVQRLGLAPKVTPALREHLRSNGFDVTGLVDGEPLIHHHINGQSNAVVIGEANHRLIPTERTGFRFSGRGTLNGLRSAGTLLDFAGLMLDFFSDDPHASNMLITAGSKINTLYFDINSNAYYKITNASSTKNAVGDIVSKTITFDYYSDYDYDYEKGKYVGIDKQGTRTETYDVKSEKTTSTYGSVEN</sequence>
<dbReference type="SUPFAM" id="SSF49899">
    <property type="entry name" value="Concanavalin A-like lectins/glucanases"/>
    <property type="match status" value="1"/>
</dbReference>
<reference evidence="2 3" key="1">
    <citation type="submission" date="2019-01" db="EMBL/GenBank/DDBJ databases">
        <title>Mucilaginibacter antarcticum sp. nov., isolated from antarctic soil.</title>
        <authorList>
            <person name="Yan Y.-Q."/>
            <person name="Du Z.-J."/>
        </authorList>
    </citation>
    <scope>NUCLEOTIDE SEQUENCE [LARGE SCALE GENOMIC DNA]</scope>
    <source>
        <strain evidence="2 3">F01003</strain>
    </source>
</reference>
<accession>A0A3S3UQS2</accession>
<comment type="caution">
    <text evidence="2">The sequence shown here is derived from an EMBL/GenBank/DDBJ whole genome shotgun (WGS) entry which is preliminary data.</text>
</comment>
<protein>
    <recommendedName>
        <fullName evidence="1">Tox-HNH-HHH domain-containing protein</fullName>
    </recommendedName>
</protein>
<dbReference type="InterPro" id="IPR022385">
    <property type="entry name" value="Rhs_assc_core"/>
</dbReference>
<dbReference type="GO" id="GO:0004553">
    <property type="term" value="F:hydrolase activity, hydrolyzing O-glycosyl compounds"/>
    <property type="evidence" value="ECO:0007669"/>
    <property type="project" value="UniProtKB-ARBA"/>
</dbReference>
<dbReference type="InterPro" id="IPR013320">
    <property type="entry name" value="ConA-like_dom_sf"/>
</dbReference>
<dbReference type="Gene3D" id="2.180.10.10">
    <property type="entry name" value="RHS repeat-associated core"/>
    <property type="match status" value="1"/>
</dbReference>
<gene>
    <name evidence="2" type="ORF">EPL05_19385</name>
</gene>
<dbReference type="Proteomes" id="UP000286701">
    <property type="component" value="Unassembled WGS sequence"/>
</dbReference>
<dbReference type="RefSeq" id="WP_128535654.1">
    <property type="nucleotide sequence ID" value="NZ_SBIW01000010.1"/>
</dbReference>
<name>A0A3S3UQS2_9SPHI</name>
<keyword evidence="3" id="KW-1185">Reference proteome</keyword>
<evidence type="ECO:0000313" key="3">
    <source>
        <dbReference type="Proteomes" id="UP000286701"/>
    </source>
</evidence>
<dbReference type="NCBIfam" id="TIGR03696">
    <property type="entry name" value="Rhs_assc_core"/>
    <property type="match status" value="1"/>
</dbReference>
<dbReference type="GO" id="GO:0005975">
    <property type="term" value="P:carbohydrate metabolic process"/>
    <property type="evidence" value="ECO:0007669"/>
    <property type="project" value="UniProtKB-ARBA"/>
</dbReference>